<dbReference type="InterPro" id="IPR010263">
    <property type="entry name" value="T6SS_TssK"/>
</dbReference>
<dbReference type="PANTHER" id="PTHR35566:SF1">
    <property type="entry name" value="TYPE VI SECRETION SYSTEM BASEPLATE COMPONENT TSSK1"/>
    <property type="match status" value="1"/>
</dbReference>
<reference evidence="1" key="1">
    <citation type="submission" date="2024-05" db="EMBL/GenBank/DDBJ databases">
        <title>Genome sequencing of novel strain.</title>
        <authorList>
            <person name="Ganbat D."/>
            <person name="Ganbat S."/>
            <person name="Lee S.-J."/>
        </authorList>
    </citation>
    <scope>NUCLEOTIDE SEQUENCE</scope>
    <source>
        <strain evidence="1">SMD15-11</strain>
    </source>
</reference>
<dbReference type="PANTHER" id="PTHR35566">
    <property type="entry name" value="BLR3599 PROTEIN"/>
    <property type="match status" value="1"/>
</dbReference>
<sequence>MESIVWSEGLLLKPHHFQQQDALHRDALTQRTRWVCSDLWGVAELEVSQNQLENGIVELTRLQALFPDGTAIDLHGAEARRLSVSVQEAPVTVWLVLPAEGQVRLDEDQAGRDAPRQVVWRTVASDVQDGAGEEEIAFSRPNPHLSLSPPDSSQTGLPILRVSAILGQDVLRLDHGFIPPVLNANRVEPVRAPLAELLALLERRSQQLGHLIRRSRVSLAARLNETLALAAVNRALSAGRFLASRRSALLTDHLQWLLALAADLAALEGQSFPDETLPDYDHARPGDVLEVLLPRIRQALAGIYQSRATSVEIRASKPGWHLATFQDSGLLRGADIVLAIKADLGGQQFSRVVRQQIKIAAPGALRDLVSLQLPGMELAPLTVIPADLPTLNGYHYFTLSQEGRFWKDVLDESALAIHVSGDIPGLDLAMWSVRRSAAD</sequence>
<protein>
    <submittedName>
        <fullName evidence="1">Type VI secretion system baseplate subunit TssK</fullName>
    </submittedName>
</protein>
<gene>
    <name evidence="1" type="primary">tssK</name>
    <name evidence="1" type="ORF">AAIA72_02085</name>
</gene>
<dbReference type="AlphaFoldDB" id="A0AB39UXR0"/>
<dbReference type="KEGG" id="tcd:AAIA72_02085"/>
<accession>A0AB39UXR0</accession>
<proteinExistence type="predicted"/>
<name>A0AB39UXR0_9GAMM</name>
<dbReference type="Pfam" id="PF05936">
    <property type="entry name" value="T6SS_VasE"/>
    <property type="match status" value="1"/>
</dbReference>
<dbReference type="NCBIfam" id="TIGR03353">
    <property type="entry name" value="VI_chp_4"/>
    <property type="match status" value="1"/>
</dbReference>
<organism evidence="1">
    <name type="scientific">Thermohahella caldifontis</name>
    <dbReference type="NCBI Taxonomy" id="3142973"/>
    <lineage>
        <taxon>Bacteria</taxon>
        <taxon>Pseudomonadati</taxon>
        <taxon>Pseudomonadota</taxon>
        <taxon>Gammaproteobacteria</taxon>
        <taxon>Oceanospirillales</taxon>
        <taxon>Hahellaceae</taxon>
        <taxon>Thermohahella</taxon>
    </lineage>
</organism>
<evidence type="ECO:0000313" key="1">
    <source>
        <dbReference type="EMBL" id="XDT72798.1"/>
    </source>
</evidence>
<dbReference type="EMBL" id="CP154858">
    <property type="protein sequence ID" value="XDT72798.1"/>
    <property type="molecule type" value="Genomic_DNA"/>
</dbReference>
<dbReference type="RefSeq" id="WP_369601802.1">
    <property type="nucleotide sequence ID" value="NZ_CP154858.1"/>
</dbReference>